<protein>
    <submittedName>
        <fullName evidence="1">Uncharacterized protein</fullName>
    </submittedName>
</protein>
<accession>A0A0R2MA09</accession>
<dbReference type="STRING" id="942150.IV64_GL000631"/>
<dbReference type="EMBL" id="JQCL01000080">
    <property type="protein sequence ID" value="KRO08541.1"/>
    <property type="molecule type" value="Genomic_DNA"/>
</dbReference>
<evidence type="ECO:0000313" key="1">
    <source>
        <dbReference type="EMBL" id="KRO08541.1"/>
    </source>
</evidence>
<sequence>MQWGDKMAESELNNLIIAAFEQVTAPKYHDVRIQLAKASQELTNGTDEIKVMVGVRRELLQADLSLTIKNRITGLPVAYQKLFNYVAPRLKKVDAQVIDRYTHYGFIPMKLGSTVKYS</sequence>
<proteinExistence type="predicted"/>
<dbReference type="Proteomes" id="UP000051783">
    <property type="component" value="Unassembled WGS sequence"/>
</dbReference>
<organism evidence="1 2">
    <name type="scientific">Lactiplantibacillus xiangfangensis</name>
    <dbReference type="NCBI Taxonomy" id="942150"/>
    <lineage>
        <taxon>Bacteria</taxon>
        <taxon>Bacillati</taxon>
        <taxon>Bacillota</taxon>
        <taxon>Bacilli</taxon>
        <taxon>Lactobacillales</taxon>
        <taxon>Lactobacillaceae</taxon>
        <taxon>Lactiplantibacillus</taxon>
    </lineage>
</organism>
<name>A0A0R2MA09_9LACO</name>
<dbReference type="AlphaFoldDB" id="A0A0R2MA09"/>
<comment type="caution">
    <text evidence="1">The sequence shown here is derived from an EMBL/GenBank/DDBJ whole genome shotgun (WGS) entry which is preliminary data.</text>
</comment>
<keyword evidence="2" id="KW-1185">Reference proteome</keyword>
<reference evidence="1 2" key="1">
    <citation type="journal article" date="2015" name="Genome Announc.">
        <title>Expanding the biotechnology potential of lactobacilli through comparative genomics of 213 strains and associated genera.</title>
        <authorList>
            <person name="Sun Z."/>
            <person name="Harris H.M."/>
            <person name="McCann A."/>
            <person name="Guo C."/>
            <person name="Argimon S."/>
            <person name="Zhang W."/>
            <person name="Yang X."/>
            <person name="Jeffery I.B."/>
            <person name="Cooney J.C."/>
            <person name="Kagawa T.F."/>
            <person name="Liu W."/>
            <person name="Song Y."/>
            <person name="Salvetti E."/>
            <person name="Wrobel A."/>
            <person name="Rasinkangas P."/>
            <person name="Parkhill J."/>
            <person name="Rea M.C."/>
            <person name="O'Sullivan O."/>
            <person name="Ritari J."/>
            <person name="Douillard F.P."/>
            <person name="Paul Ross R."/>
            <person name="Yang R."/>
            <person name="Briner A.E."/>
            <person name="Felis G.E."/>
            <person name="de Vos W.M."/>
            <person name="Barrangou R."/>
            <person name="Klaenhammer T.R."/>
            <person name="Caufield P.W."/>
            <person name="Cui Y."/>
            <person name="Zhang H."/>
            <person name="O'Toole P.W."/>
        </authorList>
    </citation>
    <scope>NUCLEOTIDE SEQUENCE [LARGE SCALE GENOMIC DNA]</scope>
    <source>
        <strain evidence="1 2">LMG 26013</strain>
    </source>
</reference>
<gene>
    <name evidence="1" type="ORF">IV64_GL000631</name>
</gene>
<dbReference type="PATRIC" id="fig|942150.3.peg.645"/>
<evidence type="ECO:0000313" key="2">
    <source>
        <dbReference type="Proteomes" id="UP000051783"/>
    </source>
</evidence>